<evidence type="ECO:0000259" key="3">
    <source>
        <dbReference type="PROSITE" id="PS50830"/>
    </source>
</evidence>
<dbReference type="PROSITE" id="PS51257">
    <property type="entry name" value="PROKAR_LIPOPROTEIN"/>
    <property type="match status" value="1"/>
</dbReference>
<feature type="domain" description="TNase-like" evidence="3">
    <location>
        <begin position="98"/>
        <end position="231"/>
    </location>
</feature>
<name>A0A346Y2J1_9ACTN</name>
<dbReference type="SUPFAM" id="SSF50199">
    <property type="entry name" value="Staphylococcal nuclease"/>
    <property type="match status" value="1"/>
</dbReference>
<evidence type="ECO:0000256" key="1">
    <source>
        <dbReference type="SAM" id="MobiDB-lite"/>
    </source>
</evidence>
<proteinExistence type="predicted"/>
<dbReference type="AlphaFoldDB" id="A0A346Y2J1"/>
<protein>
    <submittedName>
        <fullName evidence="4">Nuclease</fullName>
    </submittedName>
</protein>
<evidence type="ECO:0000313" key="4">
    <source>
        <dbReference type="EMBL" id="AXV08688.1"/>
    </source>
</evidence>
<evidence type="ECO:0000256" key="2">
    <source>
        <dbReference type="SAM" id="SignalP"/>
    </source>
</evidence>
<sequence>MWRMSRPVLPAVVAVLALAAACAQPADRLTPTPLAQPVEVTESPTTSAATDEATTEPAPATIATDTPTDDGLARPLAPPSPTATVEPSLPDPDAVPAGTQEAIVTWIIDGDTIDVEVTEPGDVPFGDQRIRLLEIDTPERDEDCYETATDLLAELIPVGSTVYLERDTEDLDPNGRYLRYVWSEAEGLVNLDMVAEGMAAAFVFPLNRLHEVEVETAEANAQDLGLGIWGSYCEGRP</sequence>
<dbReference type="KEGG" id="euz:DVS28_a4020"/>
<accession>A0A346Y2J1</accession>
<feature type="compositionally biased region" description="Low complexity" evidence="1">
    <location>
        <begin position="41"/>
        <end position="70"/>
    </location>
</feature>
<dbReference type="PROSITE" id="PS50830">
    <property type="entry name" value="TNASE_3"/>
    <property type="match status" value="1"/>
</dbReference>
<feature type="signal peptide" evidence="2">
    <location>
        <begin position="1"/>
        <end position="25"/>
    </location>
</feature>
<dbReference type="EMBL" id="CP031165">
    <property type="protein sequence ID" value="AXV08688.1"/>
    <property type="molecule type" value="Genomic_DNA"/>
</dbReference>
<evidence type="ECO:0000313" key="5">
    <source>
        <dbReference type="Proteomes" id="UP000264006"/>
    </source>
</evidence>
<dbReference type="Proteomes" id="UP000264006">
    <property type="component" value="Chromosome"/>
</dbReference>
<reference evidence="4 5" key="1">
    <citation type="submission" date="2018-09" db="EMBL/GenBank/DDBJ databases">
        <title>Complete genome sequence of Euzebya sp. DY32-46 isolated from seawater of Pacific Ocean.</title>
        <authorList>
            <person name="Xu L."/>
            <person name="Wu Y.-H."/>
            <person name="Xu X.-W."/>
        </authorList>
    </citation>
    <scope>NUCLEOTIDE SEQUENCE [LARGE SCALE GENOMIC DNA]</scope>
    <source>
        <strain evidence="4 5">DY32-46</strain>
    </source>
</reference>
<keyword evidence="5" id="KW-1185">Reference proteome</keyword>
<dbReference type="Gene3D" id="2.40.50.90">
    <property type="match status" value="1"/>
</dbReference>
<gene>
    <name evidence="4" type="ORF">DVS28_a4020</name>
</gene>
<dbReference type="SMART" id="SM00318">
    <property type="entry name" value="SNc"/>
    <property type="match status" value="1"/>
</dbReference>
<feature type="region of interest" description="Disordered" evidence="1">
    <location>
        <begin position="29"/>
        <end position="96"/>
    </location>
</feature>
<keyword evidence="2" id="KW-0732">Signal</keyword>
<dbReference type="InterPro" id="IPR035437">
    <property type="entry name" value="SNase_OB-fold_sf"/>
</dbReference>
<feature type="chain" id="PRO_5038880293" evidence="2">
    <location>
        <begin position="26"/>
        <end position="237"/>
    </location>
</feature>
<organism evidence="4 5">
    <name type="scientific">Euzebya pacifica</name>
    <dbReference type="NCBI Taxonomy" id="1608957"/>
    <lineage>
        <taxon>Bacteria</taxon>
        <taxon>Bacillati</taxon>
        <taxon>Actinomycetota</taxon>
        <taxon>Nitriliruptoria</taxon>
        <taxon>Euzebyales</taxon>
    </lineage>
</organism>
<dbReference type="Pfam" id="PF00565">
    <property type="entry name" value="SNase"/>
    <property type="match status" value="1"/>
</dbReference>
<dbReference type="InterPro" id="IPR016071">
    <property type="entry name" value="Staphylococal_nuclease_OB-fold"/>
</dbReference>